<dbReference type="Proteomes" id="UP001497516">
    <property type="component" value="Chromosome 2"/>
</dbReference>
<gene>
    <name evidence="1" type="ORF">LTRI10_LOCUS12068</name>
</gene>
<dbReference type="AlphaFoldDB" id="A0AAV2D8Q4"/>
<reference evidence="1 2" key="1">
    <citation type="submission" date="2024-04" db="EMBL/GenBank/DDBJ databases">
        <authorList>
            <person name="Fracassetti M."/>
        </authorList>
    </citation>
    <scope>NUCLEOTIDE SEQUENCE [LARGE SCALE GENOMIC DNA]</scope>
</reference>
<evidence type="ECO:0000313" key="1">
    <source>
        <dbReference type="EMBL" id="CAL1369481.1"/>
    </source>
</evidence>
<proteinExistence type="predicted"/>
<sequence>MSASRGKEAEKMERWPSVDGHVNRQTFFHKLSCEASELSSVEVQAAERRATPSSLVRMCVRRMFKWGFDREMLISVD</sequence>
<organism evidence="1 2">
    <name type="scientific">Linum trigynum</name>
    <dbReference type="NCBI Taxonomy" id="586398"/>
    <lineage>
        <taxon>Eukaryota</taxon>
        <taxon>Viridiplantae</taxon>
        <taxon>Streptophyta</taxon>
        <taxon>Embryophyta</taxon>
        <taxon>Tracheophyta</taxon>
        <taxon>Spermatophyta</taxon>
        <taxon>Magnoliopsida</taxon>
        <taxon>eudicotyledons</taxon>
        <taxon>Gunneridae</taxon>
        <taxon>Pentapetalae</taxon>
        <taxon>rosids</taxon>
        <taxon>fabids</taxon>
        <taxon>Malpighiales</taxon>
        <taxon>Linaceae</taxon>
        <taxon>Linum</taxon>
    </lineage>
</organism>
<dbReference type="EMBL" id="OZ034815">
    <property type="protein sequence ID" value="CAL1369481.1"/>
    <property type="molecule type" value="Genomic_DNA"/>
</dbReference>
<keyword evidence="2" id="KW-1185">Reference proteome</keyword>
<protein>
    <submittedName>
        <fullName evidence="1">Uncharacterized protein</fullName>
    </submittedName>
</protein>
<name>A0AAV2D8Q4_9ROSI</name>
<accession>A0AAV2D8Q4</accession>
<evidence type="ECO:0000313" key="2">
    <source>
        <dbReference type="Proteomes" id="UP001497516"/>
    </source>
</evidence>